<evidence type="ECO:0000313" key="2">
    <source>
        <dbReference type="Proteomes" id="UP001054945"/>
    </source>
</evidence>
<keyword evidence="2" id="KW-1185">Reference proteome</keyword>
<protein>
    <submittedName>
        <fullName evidence="1">Uncharacterized protein</fullName>
    </submittedName>
</protein>
<dbReference type="Proteomes" id="UP001054945">
    <property type="component" value="Unassembled WGS sequence"/>
</dbReference>
<evidence type="ECO:0000313" key="1">
    <source>
        <dbReference type="EMBL" id="GIX90838.1"/>
    </source>
</evidence>
<name>A0AAV4P1E0_CAEEX</name>
<reference evidence="1 2" key="1">
    <citation type="submission" date="2021-06" db="EMBL/GenBank/DDBJ databases">
        <title>Caerostris extrusa draft genome.</title>
        <authorList>
            <person name="Kono N."/>
            <person name="Arakawa K."/>
        </authorList>
    </citation>
    <scope>NUCLEOTIDE SEQUENCE [LARGE SCALE GENOMIC DNA]</scope>
</reference>
<dbReference type="AlphaFoldDB" id="A0AAV4P1E0"/>
<accession>A0AAV4P1E0</accession>
<gene>
    <name evidence="1" type="ORF">CEXT_482331</name>
</gene>
<dbReference type="EMBL" id="BPLR01021534">
    <property type="protein sequence ID" value="GIX90838.1"/>
    <property type="molecule type" value="Genomic_DNA"/>
</dbReference>
<organism evidence="1 2">
    <name type="scientific">Caerostris extrusa</name>
    <name type="common">Bark spider</name>
    <name type="synonym">Caerostris bankana</name>
    <dbReference type="NCBI Taxonomy" id="172846"/>
    <lineage>
        <taxon>Eukaryota</taxon>
        <taxon>Metazoa</taxon>
        <taxon>Ecdysozoa</taxon>
        <taxon>Arthropoda</taxon>
        <taxon>Chelicerata</taxon>
        <taxon>Arachnida</taxon>
        <taxon>Araneae</taxon>
        <taxon>Araneomorphae</taxon>
        <taxon>Entelegynae</taxon>
        <taxon>Araneoidea</taxon>
        <taxon>Araneidae</taxon>
        <taxon>Caerostris</taxon>
    </lineage>
</organism>
<comment type="caution">
    <text evidence="1">The sequence shown here is derived from an EMBL/GenBank/DDBJ whole genome shotgun (WGS) entry which is preliminary data.</text>
</comment>
<proteinExistence type="predicted"/>
<sequence length="99" mass="11230">MKYDISKPLNHFLVLFQRKKRNIPESFNLITPVYPSSPKTKHYGASSKGILHYRFSPGVTLTSISPGCFYELVKSTSETQDGCFELSSVMKTLEEFNCS</sequence>